<dbReference type="PANTHER" id="PTHR31374">
    <property type="entry name" value="AUXIN-INDUCED PROTEIN-LIKE-RELATED"/>
    <property type="match status" value="1"/>
</dbReference>
<keyword evidence="3" id="KW-1185">Reference proteome</keyword>
<dbReference type="PANTHER" id="PTHR31374:SF304">
    <property type="entry name" value="OS04G0537100 PROTEIN"/>
    <property type="match status" value="1"/>
</dbReference>
<dbReference type="GO" id="GO:0009733">
    <property type="term" value="P:response to auxin"/>
    <property type="evidence" value="ECO:0007669"/>
    <property type="project" value="InterPro"/>
</dbReference>
<protein>
    <submittedName>
        <fullName evidence="2">Uncharacterized protein</fullName>
    </submittedName>
</protein>
<evidence type="ECO:0000313" key="3">
    <source>
        <dbReference type="Proteomes" id="UP000230069"/>
    </source>
</evidence>
<proteinExistence type="inferred from homology"/>
<comment type="similarity">
    <text evidence="1">Belongs to the ARG7 family.</text>
</comment>
<dbReference type="EMBL" id="KZ305030">
    <property type="protein sequence ID" value="PIA50117.1"/>
    <property type="molecule type" value="Genomic_DNA"/>
</dbReference>
<dbReference type="FunCoup" id="A0A2G5E3K3">
    <property type="interactions" value="1014"/>
</dbReference>
<dbReference type="OrthoDB" id="1026046at2759"/>
<evidence type="ECO:0000256" key="1">
    <source>
        <dbReference type="ARBA" id="ARBA00006974"/>
    </source>
</evidence>
<dbReference type="STRING" id="218851.A0A2G5E3K3"/>
<dbReference type="InterPro" id="IPR003676">
    <property type="entry name" value="SAUR_fam"/>
</dbReference>
<gene>
    <name evidence="2" type="ORF">AQUCO_01300691v1</name>
</gene>
<organism evidence="2 3">
    <name type="scientific">Aquilegia coerulea</name>
    <name type="common">Rocky mountain columbine</name>
    <dbReference type="NCBI Taxonomy" id="218851"/>
    <lineage>
        <taxon>Eukaryota</taxon>
        <taxon>Viridiplantae</taxon>
        <taxon>Streptophyta</taxon>
        <taxon>Embryophyta</taxon>
        <taxon>Tracheophyta</taxon>
        <taxon>Spermatophyta</taxon>
        <taxon>Magnoliopsida</taxon>
        <taxon>Ranunculales</taxon>
        <taxon>Ranunculaceae</taxon>
        <taxon>Thalictroideae</taxon>
        <taxon>Aquilegia</taxon>
    </lineage>
</organism>
<dbReference type="AlphaFoldDB" id="A0A2G5E3K3"/>
<sequence>MRRRNRGFKLGTKLVKVCKWIFRSKKRSNGYQRLDTTTSCRDYKTKTMTKIYSWGQSLKRGAMKLSSSCSSRSITSFSTDYSRMDREPFEPKPIEVPKGHLAVYVGQKDDDPHRVLVPIIYFNHPLFGELLKEAEREYGYNHPGGITIPCPISEFEKVKTRIAAGKKSTSSTSTRKHRD</sequence>
<evidence type="ECO:0000313" key="2">
    <source>
        <dbReference type="EMBL" id="PIA50117.1"/>
    </source>
</evidence>
<dbReference type="Pfam" id="PF02519">
    <property type="entry name" value="Auxin_inducible"/>
    <property type="match status" value="1"/>
</dbReference>
<reference evidence="2 3" key="1">
    <citation type="submission" date="2017-09" db="EMBL/GenBank/DDBJ databases">
        <title>WGS assembly of Aquilegia coerulea Goldsmith.</title>
        <authorList>
            <person name="Hodges S."/>
            <person name="Kramer E."/>
            <person name="Nordborg M."/>
            <person name="Tomkins J."/>
            <person name="Borevitz J."/>
            <person name="Derieg N."/>
            <person name="Yan J."/>
            <person name="Mihaltcheva S."/>
            <person name="Hayes R.D."/>
            <person name="Rokhsar D."/>
        </authorList>
    </citation>
    <scope>NUCLEOTIDE SEQUENCE [LARGE SCALE GENOMIC DNA]</scope>
    <source>
        <strain evidence="3">cv. Goldsmith</strain>
    </source>
</reference>
<dbReference type="InParanoid" id="A0A2G5E3K3"/>
<dbReference type="Proteomes" id="UP000230069">
    <property type="component" value="Unassembled WGS sequence"/>
</dbReference>
<name>A0A2G5E3K3_AQUCA</name>
<accession>A0A2G5E3K3</accession>